<evidence type="ECO:0000313" key="3">
    <source>
        <dbReference type="Proteomes" id="UP000323000"/>
    </source>
</evidence>
<evidence type="ECO:0000256" key="1">
    <source>
        <dbReference type="SAM" id="Phobius"/>
    </source>
</evidence>
<dbReference type="InterPro" id="IPR040286">
    <property type="entry name" value="At3g25440-like"/>
</dbReference>
<proteinExistence type="predicted"/>
<gene>
    <name evidence="2" type="ORF">EZV62_001384</name>
</gene>
<keyword evidence="1" id="KW-0472">Membrane</keyword>
<dbReference type="OrthoDB" id="10453764at2759"/>
<evidence type="ECO:0000313" key="2">
    <source>
        <dbReference type="EMBL" id="TXG72805.1"/>
    </source>
</evidence>
<reference evidence="3" key="1">
    <citation type="journal article" date="2019" name="Gigascience">
        <title>De novo genome assembly of the endangered Acer yangbiense, a plant species with extremely small populations endemic to Yunnan Province, China.</title>
        <authorList>
            <person name="Yang J."/>
            <person name="Wariss H.M."/>
            <person name="Tao L."/>
            <person name="Zhang R."/>
            <person name="Yun Q."/>
            <person name="Hollingsworth P."/>
            <person name="Dao Z."/>
            <person name="Luo G."/>
            <person name="Guo H."/>
            <person name="Ma Y."/>
            <person name="Sun W."/>
        </authorList>
    </citation>
    <scope>NUCLEOTIDE SEQUENCE [LARGE SCALE GENOMIC DNA]</scope>
    <source>
        <strain evidence="3">cv. Malutang</strain>
    </source>
</reference>
<dbReference type="AlphaFoldDB" id="A0A5C7IUC6"/>
<comment type="caution">
    <text evidence="2">The sequence shown here is derived from an EMBL/GenBank/DDBJ whole genome shotgun (WGS) entry which is preliminary data.</text>
</comment>
<keyword evidence="1" id="KW-0812">Transmembrane</keyword>
<dbReference type="PANTHER" id="PTHR31426">
    <property type="entry name" value="GROUP II INTRON SPLICING FACTOR CRS1-LIKE"/>
    <property type="match status" value="1"/>
</dbReference>
<dbReference type="Proteomes" id="UP000323000">
    <property type="component" value="Chromosome 1"/>
</dbReference>
<sequence length="179" mass="21094">MSVFQNLNNYGCSGSVYAGRGWFLVGGTVVSVVWSILQTHEVDPPKKEKWLTKKRIKLRRRGKPQTRGTHPRHLNVKLDKAKIKEALLIERLELYEAPKLQALEKTKYEQSLESVRRFIAVVEKELELYYRHLALYGDPNNRIPSQSWKVQRKSPKNHGNSICRKCFQWLFSWCLRDRK</sequence>
<keyword evidence="3" id="KW-1185">Reference proteome</keyword>
<name>A0A5C7IUC6_9ROSI</name>
<feature type="transmembrane region" description="Helical" evidence="1">
    <location>
        <begin position="20"/>
        <end position="37"/>
    </location>
</feature>
<accession>A0A5C7IUC6</accession>
<dbReference type="PANTHER" id="PTHR31426:SF2">
    <property type="entry name" value="OS01G0958400 PROTEIN"/>
    <property type="match status" value="1"/>
</dbReference>
<dbReference type="EMBL" id="VAHF01000001">
    <property type="protein sequence ID" value="TXG72805.1"/>
    <property type="molecule type" value="Genomic_DNA"/>
</dbReference>
<protein>
    <submittedName>
        <fullName evidence="2">Uncharacterized protein</fullName>
    </submittedName>
</protein>
<organism evidence="2 3">
    <name type="scientific">Acer yangbiense</name>
    <dbReference type="NCBI Taxonomy" id="1000413"/>
    <lineage>
        <taxon>Eukaryota</taxon>
        <taxon>Viridiplantae</taxon>
        <taxon>Streptophyta</taxon>
        <taxon>Embryophyta</taxon>
        <taxon>Tracheophyta</taxon>
        <taxon>Spermatophyta</taxon>
        <taxon>Magnoliopsida</taxon>
        <taxon>eudicotyledons</taxon>
        <taxon>Gunneridae</taxon>
        <taxon>Pentapetalae</taxon>
        <taxon>rosids</taxon>
        <taxon>malvids</taxon>
        <taxon>Sapindales</taxon>
        <taxon>Sapindaceae</taxon>
        <taxon>Hippocastanoideae</taxon>
        <taxon>Acereae</taxon>
        <taxon>Acer</taxon>
    </lineage>
</organism>
<keyword evidence="1" id="KW-1133">Transmembrane helix</keyword>